<protein>
    <submittedName>
        <fullName evidence="5">HAD-IA family hydrolase</fullName>
    </submittedName>
</protein>
<dbReference type="PRINTS" id="PR00413">
    <property type="entry name" value="HADHALOGNASE"/>
</dbReference>
<accession>A0ABZ2NCD2</accession>
<reference evidence="5 6" key="1">
    <citation type="submission" date="2024-02" db="EMBL/GenBank/DDBJ databases">
        <title>Seven novel Bacillus-like species.</title>
        <authorList>
            <person name="Liu G."/>
        </authorList>
    </citation>
    <scope>NUCLEOTIDE SEQUENCE [LARGE SCALE GENOMIC DNA]</scope>
    <source>
        <strain evidence="5 6">FJAT-52054</strain>
    </source>
</reference>
<dbReference type="Gene3D" id="1.10.150.520">
    <property type="match status" value="1"/>
</dbReference>
<proteinExistence type="predicted"/>
<dbReference type="InterPro" id="IPR023214">
    <property type="entry name" value="HAD_sf"/>
</dbReference>
<dbReference type="GO" id="GO:0016787">
    <property type="term" value="F:hydrolase activity"/>
    <property type="evidence" value="ECO:0007669"/>
    <property type="project" value="UniProtKB-KW"/>
</dbReference>
<keyword evidence="4" id="KW-0460">Magnesium</keyword>
<organism evidence="5 6">
    <name type="scientific">Metabacillus sediminis</name>
    <dbReference type="NCBI Taxonomy" id="3117746"/>
    <lineage>
        <taxon>Bacteria</taxon>
        <taxon>Bacillati</taxon>
        <taxon>Bacillota</taxon>
        <taxon>Bacilli</taxon>
        <taxon>Bacillales</taxon>
        <taxon>Bacillaceae</taxon>
        <taxon>Metabacillus</taxon>
    </lineage>
</organism>
<dbReference type="Proteomes" id="UP001377337">
    <property type="component" value="Chromosome"/>
</dbReference>
<dbReference type="SUPFAM" id="SSF56784">
    <property type="entry name" value="HAD-like"/>
    <property type="match status" value="1"/>
</dbReference>
<gene>
    <name evidence="5" type="ORF">WCV65_12515</name>
</gene>
<dbReference type="InterPro" id="IPR041492">
    <property type="entry name" value="HAD_2"/>
</dbReference>
<evidence type="ECO:0000256" key="2">
    <source>
        <dbReference type="ARBA" id="ARBA00022723"/>
    </source>
</evidence>
<comment type="cofactor">
    <cofactor evidence="1">
        <name>Mg(2+)</name>
        <dbReference type="ChEBI" id="CHEBI:18420"/>
    </cofactor>
</comment>
<dbReference type="Gene3D" id="3.40.50.1000">
    <property type="entry name" value="HAD superfamily/HAD-like"/>
    <property type="match status" value="1"/>
</dbReference>
<name>A0ABZ2NCD2_9BACI</name>
<evidence type="ECO:0000256" key="4">
    <source>
        <dbReference type="ARBA" id="ARBA00022842"/>
    </source>
</evidence>
<evidence type="ECO:0000313" key="6">
    <source>
        <dbReference type="Proteomes" id="UP001377337"/>
    </source>
</evidence>
<dbReference type="Pfam" id="PF13419">
    <property type="entry name" value="HAD_2"/>
    <property type="match status" value="1"/>
</dbReference>
<dbReference type="SFLD" id="SFLDS00003">
    <property type="entry name" value="Haloacid_Dehalogenase"/>
    <property type="match status" value="1"/>
</dbReference>
<dbReference type="InterPro" id="IPR006439">
    <property type="entry name" value="HAD-SF_hydro_IA"/>
</dbReference>
<dbReference type="NCBIfam" id="TIGR01549">
    <property type="entry name" value="HAD-SF-IA-v1"/>
    <property type="match status" value="1"/>
</dbReference>
<sequence length="228" mass="26320">MARLIHAILFDLDNTLLNRDASVEKFADHQYDRLLQDQDKISKEHYCKRFIELDAGGYVWKDKVYQQLAEEFDIQCISWEALFSDYIEFFHVSCVPFCHLDSMLRSLSAYSLGIISNGYGAFQLRTIQALGIEEYFKVILLSEWEGIKKPDPKIFLRGLEKLHVLPEESIFVGDHIENDVKAARQAGMKTIWKRNGRNGDGSADYAIDVLDEIPNLVEKINGKFKFSM</sequence>
<dbReference type="RefSeq" id="WP_338776890.1">
    <property type="nucleotide sequence ID" value="NZ_CP147407.1"/>
</dbReference>
<evidence type="ECO:0000256" key="3">
    <source>
        <dbReference type="ARBA" id="ARBA00022801"/>
    </source>
</evidence>
<evidence type="ECO:0000256" key="1">
    <source>
        <dbReference type="ARBA" id="ARBA00001946"/>
    </source>
</evidence>
<keyword evidence="3 5" id="KW-0378">Hydrolase</keyword>
<keyword evidence="2" id="KW-0479">Metal-binding</keyword>
<dbReference type="InterPro" id="IPR051400">
    <property type="entry name" value="HAD-like_hydrolase"/>
</dbReference>
<dbReference type="PANTHER" id="PTHR46470:SF2">
    <property type="entry name" value="GLYCERALDEHYDE 3-PHOSPHATE PHOSPHATASE"/>
    <property type="match status" value="1"/>
</dbReference>
<evidence type="ECO:0000313" key="5">
    <source>
        <dbReference type="EMBL" id="WXB95394.1"/>
    </source>
</evidence>
<dbReference type="PANTHER" id="PTHR46470">
    <property type="entry name" value="N-ACYLNEURAMINATE-9-PHOSPHATASE"/>
    <property type="match status" value="1"/>
</dbReference>
<dbReference type="InterPro" id="IPR036412">
    <property type="entry name" value="HAD-like_sf"/>
</dbReference>
<dbReference type="EMBL" id="CP147407">
    <property type="protein sequence ID" value="WXB95394.1"/>
    <property type="molecule type" value="Genomic_DNA"/>
</dbReference>
<keyword evidence="6" id="KW-1185">Reference proteome</keyword>
<dbReference type="NCBIfam" id="TIGR01509">
    <property type="entry name" value="HAD-SF-IA-v3"/>
    <property type="match status" value="1"/>
</dbReference>
<dbReference type="SFLD" id="SFLDG01129">
    <property type="entry name" value="C1.5:_HAD__Beta-PGM__Phosphata"/>
    <property type="match status" value="1"/>
</dbReference>